<name>A0A8K0IYP7_COCNU</name>
<accession>A0A8K0IYP7</accession>
<evidence type="ECO:0000313" key="3">
    <source>
        <dbReference type="EMBL" id="KAG1371620.1"/>
    </source>
</evidence>
<dbReference type="InterPro" id="IPR046848">
    <property type="entry name" value="E_motif"/>
</dbReference>
<dbReference type="AlphaFoldDB" id="A0A8K0IYP7"/>
<feature type="repeat" description="PPR" evidence="2">
    <location>
        <begin position="432"/>
        <end position="466"/>
    </location>
</feature>
<dbReference type="OrthoDB" id="185373at2759"/>
<dbReference type="InterPro" id="IPR046960">
    <property type="entry name" value="PPR_At4g14850-like_plant"/>
</dbReference>
<proteinExistence type="predicted"/>
<sequence length="667" mass="73594">MRLFAPLPQNPALRRALAAVASSPAPDYRAYGLLIQHCADHGLFRQGRQLHARLLLLSVVPDNFLASKLLSLYSRSARLPEARRLFDAIPHKNLFSWNAMLLAYALHGYPFDAIRLFASLPSSLAPDAFTLSPLLKSLSSLPTSSLPRLAGKEVHAFALRADLDADLFVSNGLITLYARTDGLTSARKLFDAMPQRDIISWNSMISGYSQGGNYEACLGLYQEMERGEDGVVPNGVTVVSVLHACAELKDLIFGIRVHRMAVENGIEMDTALWNSMIGLYAKCGSLDYARRLFEEMAEKDGVSYSVMITGYMSYGFVDQAMKLFRQMVNPVLSSWNAVISGLFQNNRHNDVLDLFHKMQASGFRPNSVTLSSVLPSISFFSNLLGGKQVHGYCIRNECDQNVYVATALIDLYAKAGFLDGAQRLFEGTKLRSVIVWTAIISAHAAHGGADSSLALFERMLDAGINPDPVTFTAVLSACAHAGVVDQARQIFDAMLPEHGISPAVEHYACMVGVLSRNGMLKEAAEFIDGMPFEANPKVWGPLLNGAAMFGDVELGQFVFDRLCEIEPENTGNYIVMANLYSKARKWEEANMVRDKMRGTGLAKIPGCSWIEMSNGLQVFVARDTSNRRSEEIYVVLEGLVRLMREEGYVLSCELDEESVCWKPLDCS</sequence>
<reference evidence="3" key="2">
    <citation type="submission" date="2019-07" db="EMBL/GenBank/DDBJ databases">
        <authorList>
            <person name="Yang Y."/>
            <person name="Bocs S."/>
            <person name="Baudouin L."/>
        </authorList>
    </citation>
    <scope>NUCLEOTIDE SEQUENCE</scope>
    <source>
        <tissue evidence="3">Spear leaf of Hainan Tall coconut</tissue>
    </source>
</reference>
<dbReference type="FunFam" id="1.25.40.10:FF:000196">
    <property type="entry name" value="Pentatricopeptide repeat-containing protein At4g14850"/>
    <property type="match status" value="1"/>
</dbReference>
<feature type="repeat" description="PPR" evidence="2">
    <location>
        <begin position="467"/>
        <end position="502"/>
    </location>
</feature>
<keyword evidence="1" id="KW-0677">Repeat</keyword>
<feature type="repeat" description="PPR" evidence="2">
    <location>
        <begin position="197"/>
        <end position="227"/>
    </location>
</feature>
<dbReference type="InterPro" id="IPR011990">
    <property type="entry name" value="TPR-like_helical_dom_sf"/>
</dbReference>
<dbReference type="FunFam" id="1.25.40.10:FF:000184">
    <property type="entry name" value="Pentatricopeptide repeat-containing protein, chloroplastic"/>
    <property type="match status" value="1"/>
</dbReference>
<feature type="repeat" description="PPR" evidence="2">
    <location>
        <begin position="269"/>
        <end position="303"/>
    </location>
</feature>
<dbReference type="Proteomes" id="UP000797356">
    <property type="component" value="Chromosome 16"/>
</dbReference>
<dbReference type="Pfam" id="PF20431">
    <property type="entry name" value="E_motif"/>
    <property type="match status" value="1"/>
</dbReference>
<comment type="caution">
    <text evidence="3">The sequence shown here is derived from an EMBL/GenBank/DDBJ whole genome shotgun (WGS) entry which is preliminary data.</text>
</comment>
<feature type="repeat" description="PPR" evidence="2">
    <location>
        <begin position="331"/>
        <end position="365"/>
    </location>
</feature>
<dbReference type="SUPFAM" id="SSF48452">
    <property type="entry name" value="TPR-like"/>
    <property type="match status" value="1"/>
</dbReference>
<evidence type="ECO:0000256" key="1">
    <source>
        <dbReference type="ARBA" id="ARBA00022737"/>
    </source>
</evidence>
<gene>
    <name evidence="3" type="ORF">COCNU_16G007140</name>
</gene>
<dbReference type="EMBL" id="CM017887">
    <property type="protein sequence ID" value="KAG1371620.1"/>
    <property type="molecule type" value="Genomic_DNA"/>
</dbReference>
<dbReference type="Pfam" id="PF01535">
    <property type="entry name" value="PPR"/>
    <property type="match status" value="5"/>
</dbReference>
<evidence type="ECO:0000256" key="2">
    <source>
        <dbReference type="PROSITE-ProRule" id="PRU00708"/>
    </source>
</evidence>
<keyword evidence="4" id="KW-1185">Reference proteome</keyword>
<dbReference type="NCBIfam" id="TIGR00756">
    <property type="entry name" value="PPR"/>
    <property type="match status" value="5"/>
</dbReference>
<dbReference type="GO" id="GO:0009451">
    <property type="term" value="P:RNA modification"/>
    <property type="evidence" value="ECO:0007669"/>
    <property type="project" value="InterPro"/>
</dbReference>
<dbReference type="Gene3D" id="1.25.40.10">
    <property type="entry name" value="Tetratricopeptide repeat domain"/>
    <property type="match status" value="6"/>
</dbReference>
<protein>
    <submittedName>
        <fullName evidence="3">Pentatricopeptide repeat-containing protein</fullName>
    </submittedName>
</protein>
<dbReference type="PANTHER" id="PTHR47926:SF472">
    <property type="entry name" value="REPEAT (PPR) SUPERFAMILY PROTEIN, PUTATIVE-RELATED"/>
    <property type="match status" value="1"/>
</dbReference>
<evidence type="ECO:0000313" key="4">
    <source>
        <dbReference type="Proteomes" id="UP000797356"/>
    </source>
</evidence>
<dbReference type="Pfam" id="PF13041">
    <property type="entry name" value="PPR_2"/>
    <property type="match status" value="3"/>
</dbReference>
<reference evidence="3" key="1">
    <citation type="journal article" date="2017" name="Gigascience">
        <title>The genome draft of coconut (Cocos nucifera).</title>
        <authorList>
            <person name="Xiao Y."/>
            <person name="Xu P."/>
            <person name="Fan H."/>
            <person name="Baudouin L."/>
            <person name="Xia W."/>
            <person name="Bocs S."/>
            <person name="Xu J."/>
            <person name="Li Q."/>
            <person name="Guo A."/>
            <person name="Zhou L."/>
            <person name="Li J."/>
            <person name="Wu Y."/>
            <person name="Ma Z."/>
            <person name="Armero A."/>
            <person name="Issali A.E."/>
            <person name="Liu N."/>
            <person name="Peng M."/>
            <person name="Yang Y."/>
        </authorList>
    </citation>
    <scope>NUCLEOTIDE SEQUENCE</scope>
    <source>
        <tissue evidence="3">Spear leaf of Hainan Tall coconut</tissue>
    </source>
</reference>
<dbReference type="GO" id="GO:0003723">
    <property type="term" value="F:RNA binding"/>
    <property type="evidence" value="ECO:0007669"/>
    <property type="project" value="InterPro"/>
</dbReference>
<dbReference type="PANTHER" id="PTHR47926">
    <property type="entry name" value="PENTATRICOPEPTIDE REPEAT-CONTAINING PROTEIN"/>
    <property type="match status" value="1"/>
</dbReference>
<organism evidence="3 4">
    <name type="scientific">Cocos nucifera</name>
    <name type="common">Coconut palm</name>
    <dbReference type="NCBI Taxonomy" id="13894"/>
    <lineage>
        <taxon>Eukaryota</taxon>
        <taxon>Viridiplantae</taxon>
        <taxon>Streptophyta</taxon>
        <taxon>Embryophyta</taxon>
        <taxon>Tracheophyta</taxon>
        <taxon>Spermatophyta</taxon>
        <taxon>Magnoliopsida</taxon>
        <taxon>Liliopsida</taxon>
        <taxon>Arecaceae</taxon>
        <taxon>Arecoideae</taxon>
        <taxon>Cocoseae</taxon>
        <taxon>Attaleinae</taxon>
        <taxon>Cocos</taxon>
    </lineage>
</organism>
<dbReference type="PROSITE" id="PS51375">
    <property type="entry name" value="PPR"/>
    <property type="match status" value="5"/>
</dbReference>
<dbReference type="InterPro" id="IPR002885">
    <property type="entry name" value="PPR_rpt"/>
</dbReference>